<comment type="caution">
    <text evidence="11">The sequence shown here is derived from an EMBL/GenBank/DDBJ whole genome shotgun (WGS) entry which is preliminary data.</text>
</comment>
<dbReference type="Gene3D" id="3.40.50.720">
    <property type="entry name" value="NAD(P)-binding Rossmann-like Domain"/>
    <property type="match status" value="1"/>
</dbReference>
<keyword evidence="7 8" id="KW-0961">Cell wall biogenesis/degradation</keyword>
<comment type="subcellular location">
    <subcellularLocation>
        <location evidence="1 7 8">Cytoplasm</location>
    </subcellularLocation>
</comment>
<dbReference type="Gene3D" id="3.90.190.20">
    <property type="entry name" value="Mur ligase, C-terminal domain"/>
    <property type="match status" value="1"/>
</dbReference>
<keyword evidence="3 7" id="KW-0963">Cytoplasm</keyword>
<comment type="pathway">
    <text evidence="2 7 8">Cell wall biogenesis; peptidoglycan biosynthesis.</text>
</comment>
<dbReference type="Proteomes" id="UP000246569">
    <property type="component" value="Unassembled WGS sequence"/>
</dbReference>
<evidence type="ECO:0000256" key="3">
    <source>
        <dbReference type="ARBA" id="ARBA00022490"/>
    </source>
</evidence>
<evidence type="ECO:0000256" key="5">
    <source>
        <dbReference type="ARBA" id="ARBA00022741"/>
    </source>
</evidence>
<keyword evidence="7 8" id="KW-0131">Cell cycle</keyword>
<gene>
    <name evidence="7" type="primary">murD</name>
    <name evidence="11" type="ORF">C7443_105261</name>
</gene>
<comment type="catalytic activity">
    <reaction evidence="7 8">
        <text>UDP-N-acetyl-alpha-D-muramoyl-L-alanine + D-glutamate + ATP = UDP-N-acetyl-alpha-D-muramoyl-L-alanyl-D-glutamate + ADP + phosphate + H(+)</text>
        <dbReference type="Rhea" id="RHEA:16429"/>
        <dbReference type="ChEBI" id="CHEBI:15378"/>
        <dbReference type="ChEBI" id="CHEBI:29986"/>
        <dbReference type="ChEBI" id="CHEBI:30616"/>
        <dbReference type="ChEBI" id="CHEBI:43474"/>
        <dbReference type="ChEBI" id="CHEBI:83898"/>
        <dbReference type="ChEBI" id="CHEBI:83900"/>
        <dbReference type="ChEBI" id="CHEBI:456216"/>
        <dbReference type="EC" id="6.3.2.9"/>
    </reaction>
</comment>
<dbReference type="Pfam" id="PF08245">
    <property type="entry name" value="Mur_ligase_M"/>
    <property type="match status" value="1"/>
</dbReference>
<dbReference type="InterPro" id="IPR004101">
    <property type="entry name" value="Mur_ligase_C"/>
</dbReference>
<dbReference type="UniPathway" id="UPA00219"/>
<evidence type="ECO:0000256" key="4">
    <source>
        <dbReference type="ARBA" id="ARBA00022598"/>
    </source>
</evidence>
<dbReference type="GO" id="GO:0051301">
    <property type="term" value="P:cell division"/>
    <property type="evidence" value="ECO:0007669"/>
    <property type="project" value="UniProtKB-KW"/>
</dbReference>
<protein>
    <recommendedName>
        <fullName evidence="7 8">UDP-N-acetylmuramoylalanine--D-glutamate ligase</fullName>
        <ecNumber evidence="7 8">6.3.2.9</ecNumber>
    </recommendedName>
    <alternativeName>
        <fullName evidence="7">D-glutamic acid-adding enzyme</fullName>
    </alternativeName>
    <alternativeName>
        <fullName evidence="7">UDP-N-acetylmuramoyl-L-alanyl-D-glutamate synthetase</fullName>
    </alternativeName>
</protein>
<dbReference type="GO" id="GO:0009252">
    <property type="term" value="P:peptidoglycan biosynthetic process"/>
    <property type="evidence" value="ECO:0007669"/>
    <property type="project" value="UniProtKB-UniRule"/>
</dbReference>
<dbReference type="EMBL" id="QGTJ01000005">
    <property type="protein sequence ID" value="PWV61827.1"/>
    <property type="molecule type" value="Genomic_DNA"/>
</dbReference>
<dbReference type="GO" id="GO:0071555">
    <property type="term" value="P:cell wall organization"/>
    <property type="evidence" value="ECO:0007669"/>
    <property type="project" value="UniProtKB-KW"/>
</dbReference>
<dbReference type="EC" id="6.3.2.9" evidence="7 8"/>
<dbReference type="GO" id="GO:0005524">
    <property type="term" value="F:ATP binding"/>
    <property type="evidence" value="ECO:0007669"/>
    <property type="project" value="UniProtKB-UniRule"/>
</dbReference>
<dbReference type="Gene3D" id="3.40.1190.10">
    <property type="entry name" value="Mur-like, catalytic domain"/>
    <property type="match status" value="1"/>
</dbReference>
<keyword evidence="7 8" id="KW-0133">Cell shape</keyword>
<evidence type="ECO:0000256" key="1">
    <source>
        <dbReference type="ARBA" id="ARBA00004496"/>
    </source>
</evidence>
<dbReference type="SUPFAM" id="SSF53244">
    <property type="entry name" value="MurD-like peptide ligases, peptide-binding domain"/>
    <property type="match status" value="1"/>
</dbReference>
<dbReference type="SUPFAM" id="SSF53623">
    <property type="entry name" value="MurD-like peptide ligases, catalytic domain"/>
    <property type="match status" value="1"/>
</dbReference>
<keyword evidence="7 8" id="KW-0132">Cell division</keyword>
<evidence type="ECO:0000259" key="10">
    <source>
        <dbReference type="Pfam" id="PF08245"/>
    </source>
</evidence>
<dbReference type="PANTHER" id="PTHR43692:SF1">
    <property type="entry name" value="UDP-N-ACETYLMURAMOYLALANINE--D-GLUTAMATE LIGASE"/>
    <property type="match status" value="1"/>
</dbReference>
<accession>A0A317MV72</accession>
<dbReference type="Pfam" id="PF02875">
    <property type="entry name" value="Mur_ligase_C"/>
    <property type="match status" value="1"/>
</dbReference>
<feature type="domain" description="Mur ligase central" evidence="10">
    <location>
        <begin position="118"/>
        <end position="295"/>
    </location>
</feature>
<evidence type="ECO:0000256" key="2">
    <source>
        <dbReference type="ARBA" id="ARBA00004752"/>
    </source>
</evidence>
<dbReference type="RefSeq" id="WP_110018668.1">
    <property type="nucleotide sequence ID" value="NZ_QGTJ01000005.1"/>
</dbReference>
<sequence length="456" mass="47176">MSAAAPRPDLSGLTLVVGLGASGLSAARALAWLGVEFAVADSRAEPPGREALAQIAPSAECHCGPFDPALFARAARLIVSPGVWVRTPAIAAAAARGVPVWGDVELFARLSRVPVIGITGSNGKSTVTTLLGEMAARAGRRVAVGGNLGTPALDLWLASEARGEIPDLYVLELSSFQLETTGSLDCLAATVLNVTPDHLDRYDGMDDYAAAKARVFAGHGVQVLNREDARVMAMALPQRRQIGFSTGLPSADDYGLQRDGTALWLCRGGERLLAAGELRLGGLHNLANVLAALALGECAGLELAAMLAAAREFGGLTHRTQLVAEHAGVRYYDDSKGTNVGATEAAVAGFSEPLVLIAGGDGKGQDFTALADVLARRARAVVLIGRDAPVIEAALGGRVTVAHAPDMDSAVQQASALAQTGDVVLLSPACASLDMYRNYVERGQLFAQAAQRLGSC</sequence>
<evidence type="ECO:0000313" key="12">
    <source>
        <dbReference type="Proteomes" id="UP000246569"/>
    </source>
</evidence>
<dbReference type="OrthoDB" id="9809796at2"/>
<keyword evidence="4 7" id="KW-0436">Ligase</keyword>
<dbReference type="PANTHER" id="PTHR43692">
    <property type="entry name" value="UDP-N-ACETYLMURAMOYLALANINE--D-GLUTAMATE LIGASE"/>
    <property type="match status" value="1"/>
</dbReference>
<organism evidence="11 12">
    <name type="scientific">Plasticicumulans acidivorans</name>
    <dbReference type="NCBI Taxonomy" id="886464"/>
    <lineage>
        <taxon>Bacteria</taxon>
        <taxon>Pseudomonadati</taxon>
        <taxon>Pseudomonadota</taxon>
        <taxon>Gammaproteobacteria</taxon>
        <taxon>Candidatus Competibacteraceae</taxon>
        <taxon>Plasticicumulans</taxon>
    </lineage>
</organism>
<dbReference type="InterPro" id="IPR036565">
    <property type="entry name" value="Mur-like_cat_sf"/>
</dbReference>
<keyword evidence="5 7" id="KW-0547">Nucleotide-binding</keyword>
<dbReference type="InterPro" id="IPR013221">
    <property type="entry name" value="Mur_ligase_cen"/>
</dbReference>
<dbReference type="AlphaFoldDB" id="A0A317MV72"/>
<dbReference type="SUPFAM" id="SSF51984">
    <property type="entry name" value="MurCD N-terminal domain"/>
    <property type="match status" value="1"/>
</dbReference>
<feature type="domain" description="Mur ligase C-terminal" evidence="9">
    <location>
        <begin position="318"/>
        <end position="430"/>
    </location>
</feature>
<comment type="similarity">
    <text evidence="7">Belongs to the MurCDEF family.</text>
</comment>
<keyword evidence="12" id="KW-1185">Reference proteome</keyword>
<dbReference type="NCBIfam" id="TIGR01087">
    <property type="entry name" value="murD"/>
    <property type="match status" value="1"/>
</dbReference>
<reference evidence="11 12" key="1">
    <citation type="submission" date="2018-05" db="EMBL/GenBank/DDBJ databases">
        <title>Genomic Encyclopedia of Type Strains, Phase IV (KMG-IV): sequencing the most valuable type-strain genomes for metagenomic binning, comparative biology and taxonomic classification.</title>
        <authorList>
            <person name="Goeker M."/>
        </authorList>
    </citation>
    <scope>NUCLEOTIDE SEQUENCE [LARGE SCALE GENOMIC DNA]</scope>
    <source>
        <strain evidence="11 12">DSM 23606</strain>
    </source>
</reference>
<dbReference type="GO" id="GO:0008360">
    <property type="term" value="P:regulation of cell shape"/>
    <property type="evidence" value="ECO:0007669"/>
    <property type="project" value="UniProtKB-KW"/>
</dbReference>
<dbReference type="HAMAP" id="MF_00639">
    <property type="entry name" value="MurD"/>
    <property type="match status" value="1"/>
</dbReference>
<evidence type="ECO:0000313" key="11">
    <source>
        <dbReference type="EMBL" id="PWV61827.1"/>
    </source>
</evidence>
<evidence type="ECO:0000259" key="9">
    <source>
        <dbReference type="Pfam" id="PF02875"/>
    </source>
</evidence>
<dbReference type="Pfam" id="PF21799">
    <property type="entry name" value="MurD-like_N"/>
    <property type="match status" value="1"/>
</dbReference>
<dbReference type="InterPro" id="IPR036615">
    <property type="entry name" value="Mur_ligase_C_dom_sf"/>
</dbReference>
<evidence type="ECO:0000256" key="8">
    <source>
        <dbReference type="RuleBase" id="RU003664"/>
    </source>
</evidence>
<name>A0A317MV72_9GAMM</name>
<proteinExistence type="inferred from homology"/>
<dbReference type="InterPro" id="IPR005762">
    <property type="entry name" value="MurD"/>
</dbReference>
<dbReference type="GO" id="GO:0008764">
    <property type="term" value="F:UDP-N-acetylmuramoylalanine-D-glutamate ligase activity"/>
    <property type="evidence" value="ECO:0007669"/>
    <property type="project" value="UniProtKB-UniRule"/>
</dbReference>
<keyword evidence="6 7" id="KW-0067">ATP-binding</keyword>
<feature type="binding site" evidence="7">
    <location>
        <begin position="120"/>
        <end position="126"/>
    </location>
    <ligand>
        <name>ATP</name>
        <dbReference type="ChEBI" id="CHEBI:30616"/>
    </ligand>
</feature>
<evidence type="ECO:0000256" key="6">
    <source>
        <dbReference type="ARBA" id="ARBA00022840"/>
    </source>
</evidence>
<evidence type="ECO:0000256" key="7">
    <source>
        <dbReference type="HAMAP-Rule" id="MF_00639"/>
    </source>
</evidence>
<keyword evidence="7 8" id="KW-0573">Peptidoglycan synthesis</keyword>
<dbReference type="GO" id="GO:0005737">
    <property type="term" value="C:cytoplasm"/>
    <property type="evidence" value="ECO:0007669"/>
    <property type="project" value="UniProtKB-SubCell"/>
</dbReference>
<comment type="function">
    <text evidence="7 8">Cell wall formation. Catalyzes the addition of glutamate to the nucleotide precursor UDP-N-acetylmuramoyl-L-alanine (UMA).</text>
</comment>